<dbReference type="Pfam" id="PF13506">
    <property type="entry name" value="Glyco_transf_21"/>
    <property type="match status" value="1"/>
</dbReference>
<dbReference type="GO" id="GO:0006679">
    <property type="term" value="P:glucosylceramide biosynthetic process"/>
    <property type="evidence" value="ECO:0007669"/>
    <property type="project" value="TreeGrafter"/>
</dbReference>
<feature type="transmembrane region" description="Helical" evidence="9">
    <location>
        <begin position="349"/>
        <end position="371"/>
    </location>
</feature>
<comment type="pathway">
    <text evidence="2">Lipid metabolism; sphingolipid metabolism.</text>
</comment>
<evidence type="ECO:0000313" key="10">
    <source>
        <dbReference type="EMBL" id="VXD22137.1"/>
    </source>
</evidence>
<evidence type="ECO:0000313" key="11">
    <source>
        <dbReference type="Proteomes" id="UP000184550"/>
    </source>
</evidence>
<keyword evidence="6 9" id="KW-0812">Transmembrane</keyword>
<dbReference type="InterPro" id="IPR029044">
    <property type="entry name" value="Nucleotide-diphossugar_trans"/>
</dbReference>
<feature type="transmembrane region" description="Helical" evidence="9">
    <location>
        <begin position="319"/>
        <end position="337"/>
    </location>
</feature>
<dbReference type="EMBL" id="CZCU02000150">
    <property type="protein sequence ID" value="VXD22137.1"/>
    <property type="molecule type" value="Genomic_DNA"/>
</dbReference>
<evidence type="ECO:0000256" key="2">
    <source>
        <dbReference type="ARBA" id="ARBA00004760"/>
    </source>
</evidence>
<dbReference type="GO" id="GO:0008120">
    <property type="term" value="F:ceramide glucosyltransferase activity"/>
    <property type="evidence" value="ECO:0007669"/>
    <property type="project" value="TreeGrafter"/>
</dbReference>
<sequence length="419" mass="48046">MINNLILILGLVILAERVIKWILIQQFFQRAKLESESVLPSESDQISILQPILSGDPTLWDCLSHNLALKTSYQLEFIWLIDQNDPVAQLGCRQLIETYPDVSVKLISLPPSPNQISPKMFKLIAGLKEATGNIIAVLDDDTLLPNQAFDQCLPYLEKPEIGVAFGLPYYVNFSNFWSTLVSSVVNGNNLLTYIPYTYLINPFTINGMFFVIKREVLEKVNGFTDLDKFIVDDYAIAQHFRQQGYQLAQTPVCHGISTQIQDSTHYFNLITRWFIFPQASILKSSSIPELIVFYLMAFLPTMFPFIVFLYSLLFPSVSALIYSLIYFSLNYAILTYFNQNYLRNATPKAQIIVLILVQILLPIQIIITLFLPRKINWRGNIMQLTEDGGFEFIQRRDSFYSREQGIGNREQGTGNREQE</sequence>
<dbReference type="PANTHER" id="PTHR12726">
    <property type="entry name" value="CERAMIDE GLUCOSYLTRANSFERASE"/>
    <property type="match status" value="1"/>
</dbReference>
<evidence type="ECO:0000256" key="9">
    <source>
        <dbReference type="SAM" id="Phobius"/>
    </source>
</evidence>
<evidence type="ECO:0000256" key="7">
    <source>
        <dbReference type="ARBA" id="ARBA00022989"/>
    </source>
</evidence>
<feature type="transmembrane region" description="Helical" evidence="9">
    <location>
        <begin position="291"/>
        <end position="312"/>
    </location>
</feature>
<comment type="subcellular location">
    <subcellularLocation>
        <location evidence="1">Membrane</location>
        <topology evidence="1">Multi-pass membrane protein</topology>
    </subcellularLocation>
</comment>
<dbReference type="GO" id="GO:0016020">
    <property type="term" value="C:membrane"/>
    <property type="evidence" value="ECO:0007669"/>
    <property type="project" value="UniProtKB-SubCell"/>
</dbReference>
<keyword evidence="7 9" id="KW-1133">Transmembrane helix</keyword>
<keyword evidence="11" id="KW-1185">Reference proteome</keyword>
<organism evidence="10 11">
    <name type="scientific">Planktothrix serta PCC 8927</name>
    <dbReference type="NCBI Taxonomy" id="671068"/>
    <lineage>
        <taxon>Bacteria</taxon>
        <taxon>Bacillati</taxon>
        <taxon>Cyanobacteriota</taxon>
        <taxon>Cyanophyceae</taxon>
        <taxon>Oscillatoriophycideae</taxon>
        <taxon>Oscillatoriales</taxon>
        <taxon>Microcoleaceae</taxon>
        <taxon>Planktothrix</taxon>
    </lineage>
</organism>
<accession>A0A7Z9BY48</accession>
<evidence type="ECO:0000256" key="5">
    <source>
        <dbReference type="ARBA" id="ARBA00022679"/>
    </source>
</evidence>
<comment type="pathway">
    <text evidence="3">Sphingolipid metabolism.</text>
</comment>
<evidence type="ECO:0000256" key="3">
    <source>
        <dbReference type="ARBA" id="ARBA00004991"/>
    </source>
</evidence>
<keyword evidence="5" id="KW-0808">Transferase</keyword>
<protein>
    <submittedName>
        <fullName evidence="10">Nucleoside-diphosphate-sugar epimerase</fullName>
    </submittedName>
</protein>
<comment type="caution">
    <text evidence="10">The sequence shown here is derived from an EMBL/GenBank/DDBJ whole genome shotgun (WGS) entry which is preliminary data.</text>
</comment>
<reference evidence="10" key="1">
    <citation type="submission" date="2019-10" db="EMBL/GenBank/DDBJ databases">
        <authorList>
            <consortium name="Genoscope - CEA"/>
            <person name="William W."/>
        </authorList>
    </citation>
    <scope>NUCLEOTIDE SEQUENCE [LARGE SCALE GENOMIC DNA]</scope>
    <source>
        <strain evidence="10">BBR_PRJEB10992</strain>
    </source>
</reference>
<keyword evidence="8 9" id="KW-0472">Membrane</keyword>
<dbReference type="Proteomes" id="UP000184550">
    <property type="component" value="Unassembled WGS sequence"/>
</dbReference>
<name>A0A7Z9BY48_9CYAN</name>
<evidence type="ECO:0000256" key="8">
    <source>
        <dbReference type="ARBA" id="ARBA00023136"/>
    </source>
</evidence>
<dbReference type="InterPro" id="IPR025993">
    <property type="entry name" value="Ceramide_glucosylTrfase"/>
</dbReference>
<dbReference type="AlphaFoldDB" id="A0A7Z9BY48"/>
<dbReference type="SUPFAM" id="SSF53448">
    <property type="entry name" value="Nucleotide-diphospho-sugar transferases"/>
    <property type="match status" value="1"/>
</dbReference>
<evidence type="ECO:0000256" key="4">
    <source>
        <dbReference type="ARBA" id="ARBA00022676"/>
    </source>
</evidence>
<gene>
    <name evidence="10" type="ORF">PL8927_730010</name>
</gene>
<dbReference type="Gene3D" id="3.90.550.10">
    <property type="entry name" value="Spore Coat Polysaccharide Biosynthesis Protein SpsA, Chain A"/>
    <property type="match status" value="1"/>
</dbReference>
<dbReference type="PANTHER" id="PTHR12726:SF0">
    <property type="entry name" value="CERAMIDE GLUCOSYLTRANSFERASE"/>
    <property type="match status" value="1"/>
</dbReference>
<keyword evidence="4" id="KW-0328">Glycosyltransferase</keyword>
<evidence type="ECO:0000256" key="1">
    <source>
        <dbReference type="ARBA" id="ARBA00004141"/>
    </source>
</evidence>
<dbReference type="RefSeq" id="WP_231506058.1">
    <property type="nucleotide sequence ID" value="NZ_LR734877.1"/>
</dbReference>
<proteinExistence type="predicted"/>
<evidence type="ECO:0000256" key="6">
    <source>
        <dbReference type="ARBA" id="ARBA00022692"/>
    </source>
</evidence>